<keyword evidence="6 12" id="KW-0328">Glycosyltransferase</keyword>
<evidence type="ECO:0000256" key="4">
    <source>
        <dbReference type="ARBA" id="ARBA00013795"/>
    </source>
</evidence>
<dbReference type="EC" id="2.4.1.-" evidence="12"/>
<evidence type="ECO:0000256" key="10">
    <source>
        <dbReference type="ARBA" id="ARBA00022989"/>
    </source>
</evidence>
<evidence type="ECO:0000256" key="8">
    <source>
        <dbReference type="ARBA" id="ARBA00022692"/>
    </source>
</evidence>
<name>A0AAD4L3U2_9AGAM</name>
<dbReference type="GO" id="GO:0031501">
    <property type="term" value="C:mannosyltransferase complex"/>
    <property type="evidence" value="ECO:0007669"/>
    <property type="project" value="TreeGrafter"/>
</dbReference>
<dbReference type="Pfam" id="PF04188">
    <property type="entry name" value="Mannosyl_trans2"/>
    <property type="match status" value="1"/>
</dbReference>
<dbReference type="EMBL" id="JAKELL010000184">
    <property type="protein sequence ID" value="KAH8979123.1"/>
    <property type="molecule type" value="Genomic_DNA"/>
</dbReference>
<evidence type="ECO:0000256" key="5">
    <source>
        <dbReference type="ARBA" id="ARBA00022502"/>
    </source>
</evidence>
<dbReference type="GO" id="GO:0005789">
    <property type="term" value="C:endoplasmic reticulum membrane"/>
    <property type="evidence" value="ECO:0007669"/>
    <property type="project" value="UniProtKB-SubCell"/>
</dbReference>
<sequence>MSTPDIRRKHIRLLDSFTILSRVSVAALLYLTSSYLPLFDASPHTVVAPSSTLPSFSSSLLRWDAFHFTAIAKARYSRDHHWAFFPGVPSLLRFAASFSPPVADPAFALARVALIHVVIAIPTTRAIYNLTLIHFGSPSFAFLTALLSLLPASPVTLYFAPYAEPIFTFLSYAGMFACACRQYLRATLYFTVAAAFRSNGVLLALYVPWSLIVHPFLLSSTLPSLGVVFTALFHATLPLLPSLFHQRDAYRVFCLTPAANHAQQPSWCNNPIPSIYTHVQRAYWNVGFLSYWTPSQLPNIALALPLIVPLLFYSIPHTLSLLRGKRLGGLRPLTTAAHSVHAAFLGTTLLTSAHTQIALRLLPALPSMYWAAAALLVERPRWGRAYVVWVVLWGATSIVLWAAFLPPA</sequence>
<evidence type="ECO:0000256" key="11">
    <source>
        <dbReference type="ARBA" id="ARBA00023136"/>
    </source>
</evidence>
<keyword evidence="8 12" id="KW-0812">Transmembrane</keyword>
<dbReference type="AlphaFoldDB" id="A0AAD4L3U2"/>
<evidence type="ECO:0000256" key="6">
    <source>
        <dbReference type="ARBA" id="ARBA00022676"/>
    </source>
</evidence>
<dbReference type="InterPro" id="IPR007315">
    <property type="entry name" value="PIG-V/Gpi18"/>
</dbReference>
<evidence type="ECO:0000256" key="2">
    <source>
        <dbReference type="ARBA" id="ARBA00004687"/>
    </source>
</evidence>
<keyword evidence="11 12" id="KW-0472">Membrane</keyword>
<dbReference type="GO" id="GO:0000009">
    <property type="term" value="F:alpha-1,6-mannosyltransferase activity"/>
    <property type="evidence" value="ECO:0007669"/>
    <property type="project" value="InterPro"/>
</dbReference>
<comment type="similarity">
    <text evidence="3 12">Belongs to the PIGV family.</text>
</comment>
<evidence type="ECO:0000313" key="13">
    <source>
        <dbReference type="EMBL" id="KAH8979123.1"/>
    </source>
</evidence>
<evidence type="ECO:0000313" key="14">
    <source>
        <dbReference type="Proteomes" id="UP001201163"/>
    </source>
</evidence>
<evidence type="ECO:0000256" key="1">
    <source>
        <dbReference type="ARBA" id="ARBA00004477"/>
    </source>
</evidence>
<feature type="transmembrane region" description="Helical" evidence="12">
    <location>
        <begin position="357"/>
        <end position="377"/>
    </location>
</feature>
<organism evidence="13 14">
    <name type="scientific">Lactarius akahatsu</name>
    <dbReference type="NCBI Taxonomy" id="416441"/>
    <lineage>
        <taxon>Eukaryota</taxon>
        <taxon>Fungi</taxon>
        <taxon>Dikarya</taxon>
        <taxon>Basidiomycota</taxon>
        <taxon>Agaricomycotina</taxon>
        <taxon>Agaricomycetes</taxon>
        <taxon>Russulales</taxon>
        <taxon>Russulaceae</taxon>
        <taxon>Lactarius</taxon>
    </lineage>
</organism>
<feature type="transmembrane region" description="Helical" evidence="12">
    <location>
        <begin position="196"/>
        <end position="218"/>
    </location>
</feature>
<protein>
    <recommendedName>
        <fullName evidence="4 12">GPI mannosyltransferase 2</fullName>
        <ecNumber evidence="12">2.4.1.-</ecNumber>
    </recommendedName>
</protein>
<accession>A0AAD4L3U2</accession>
<evidence type="ECO:0000256" key="12">
    <source>
        <dbReference type="RuleBase" id="RU363112"/>
    </source>
</evidence>
<keyword evidence="10 12" id="KW-1133">Transmembrane helix</keyword>
<keyword evidence="9 12" id="KW-0256">Endoplasmic reticulum</keyword>
<comment type="caution">
    <text evidence="13">The sequence shown here is derived from an EMBL/GenBank/DDBJ whole genome shotgun (WGS) entry which is preliminary data.</text>
</comment>
<keyword evidence="5 12" id="KW-0337">GPI-anchor biosynthesis</keyword>
<feature type="transmembrane region" description="Helical" evidence="12">
    <location>
        <begin position="386"/>
        <end position="404"/>
    </location>
</feature>
<keyword evidence="7 12" id="KW-0808">Transferase</keyword>
<comment type="function">
    <text evidence="12">Mannosyltransferase involved in glycosylphosphatidylinositol-anchor biosynthesis.</text>
</comment>
<dbReference type="GO" id="GO:0006506">
    <property type="term" value="P:GPI anchor biosynthetic process"/>
    <property type="evidence" value="ECO:0007669"/>
    <property type="project" value="UniProtKB-KW"/>
</dbReference>
<evidence type="ECO:0000256" key="9">
    <source>
        <dbReference type="ARBA" id="ARBA00022824"/>
    </source>
</evidence>
<dbReference type="Proteomes" id="UP001201163">
    <property type="component" value="Unassembled WGS sequence"/>
</dbReference>
<feature type="transmembrane region" description="Helical" evidence="12">
    <location>
        <begin position="166"/>
        <end position="184"/>
    </location>
</feature>
<comment type="subcellular location">
    <subcellularLocation>
        <location evidence="1 12">Endoplasmic reticulum membrane</location>
        <topology evidence="1 12">Multi-pass membrane protein</topology>
    </subcellularLocation>
</comment>
<keyword evidence="14" id="KW-1185">Reference proteome</keyword>
<comment type="pathway">
    <text evidence="2 12">Glycolipid biosynthesis; glycosylphosphatidylinositol-anchor biosynthesis.</text>
</comment>
<comment type="caution">
    <text evidence="12">Lacks conserved residue(s) required for the propagation of feature annotation.</text>
</comment>
<evidence type="ECO:0000256" key="3">
    <source>
        <dbReference type="ARBA" id="ARBA00008698"/>
    </source>
</evidence>
<feature type="transmembrane region" description="Helical" evidence="12">
    <location>
        <begin position="224"/>
        <end position="244"/>
    </location>
</feature>
<dbReference type="PANTHER" id="PTHR12468:SF2">
    <property type="entry name" value="GPI MANNOSYLTRANSFERASE 2"/>
    <property type="match status" value="1"/>
</dbReference>
<gene>
    <name evidence="13" type="ORF">EDB92DRAFT_1955481</name>
</gene>
<evidence type="ECO:0000256" key="7">
    <source>
        <dbReference type="ARBA" id="ARBA00022679"/>
    </source>
</evidence>
<dbReference type="PANTHER" id="PTHR12468">
    <property type="entry name" value="GPI MANNOSYLTRANSFERASE 2"/>
    <property type="match status" value="1"/>
</dbReference>
<proteinExistence type="inferred from homology"/>
<dbReference type="GO" id="GO:0004376">
    <property type="term" value="F:GPI mannosyltransferase activity"/>
    <property type="evidence" value="ECO:0007669"/>
    <property type="project" value="InterPro"/>
</dbReference>
<reference evidence="13" key="1">
    <citation type="submission" date="2022-01" db="EMBL/GenBank/DDBJ databases">
        <title>Comparative genomics reveals a dynamic genome evolution in the ectomycorrhizal milk-cap (Lactarius) mushrooms.</title>
        <authorList>
            <consortium name="DOE Joint Genome Institute"/>
            <person name="Lebreton A."/>
            <person name="Tang N."/>
            <person name="Kuo A."/>
            <person name="LaButti K."/>
            <person name="Drula E."/>
            <person name="Barry K."/>
            <person name="Clum A."/>
            <person name="Lipzen A."/>
            <person name="Mousain D."/>
            <person name="Ng V."/>
            <person name="Wang R."/>
            <person name="Wang X."/>
            <person name="Dai Y."/>
            <person name="Henrissat B."/>
            <person name="Grigoriev I.V."/>
            <person name="Guerin-Laguette A."/>
            <person name="Yu F."/>
            <person name="Martin F.M."/>
        </authorList>
    </citation>
    <scope>NUCLEOTIDE SEQUENCE</scope>
    <source>
        <strain evidence="13">QP</strain>
    </source>
</reference>
<feature type="transmembrane region" description="Helical" evidence="12">
    <location>
        <begin position="297"/>
        <end position="315"/>
    </location>
</feature>